<keyword evidence="3" id="KW-1185">Reference proteome</keyword>
<comment type="caution">
    <text evidence="2">The sequence shown here is derived from an EMBL/GenBank/DDBJ whole genome shotgun (WGS) entry which is preliminary data.</text>
</comment>
<dbReference type="InterPro" id="IPR056444">
    <property type="entry name" value="Zn_ribbon_GRF_2"/>
</dbReference>
<evidence type="ECO:0000259" key="1">
    <source>
        <dbReference type="Pfam" id="PF23549"/>
    </source>
</evidence>
<gene>
    <name evidence="2" type="ORF">AJ79_10326</name>
</gene>
<dbReference type="AlphaFoldDB" id="A0A2B7WEA8"/>
<proteinExistence type="predicted"/>
<dbReference type="Proteomes" id="UP000223968">
    <property type="component" value="Unassembled WGS sequence"/>
</dbReference>
<evidence type="ECO:0000313" key="2">
    <source>
        <dbReference type="EMBL" id="PGG94995.1"/>
    </source>
</evidence>
<dbReference type="OrthoDB" id="4469945at2759"/>
<organism evidence="2 3">
    <name type="scientific">Helicocarpus griseus UAMH5409</name>
    <dbReference type="NCBI Taxonomy" id="1447875"/>
    <lineage>
        <taxon>Eukaryota</taxon>
        <taxon>Fungi</taxon>
        <taxon>Dikarya</taxon>
        <taxon>Ascomycota</taxon>
        <taxon>Pezizomycotina</taxon>
        <taxon>Eurotiomycetes</taxon>
        <taxon>Eurotiomycetidae</taxon>
        <taxon>Onygenales</taxon>
        <taxon>Ajellomycetaceae</taxon>
        <taxon>Helicocarpus</taxon>
    </lineage>
</organism>
<evidence type="ECO:0000313" key="3">
    <source>
        <dbReference type="Proteomes" id="UP000223968"/>
    </source>
</evidence>
<sequence>MVAPSVCFHCGGHPFRLYTSPFNQKGNAGRPYYICNSCGLFLVFDDLRGNSEDNPRCYCAVSSKRHISGPKKRIPRRIFFIYRLRECNFYQNAIDSNGQQLVVENDELVNMFALLKFA</sequence>
<feature type="domain" description="GRF-like zinc ribbon" evidence="1">
    <location>
        <begin position="5"/>
        <end position="48"/>
    </location>
</feature>
<dbReference type="EMBL" id="PDNB01000467">
    <property type="protein sequence ID" value="PGG94995.1"/>
    <property type="molecule type" value="Genomic_DNA"/>
</dbReference>
<name>A0A2B7WEA8_9EURO</name>
<reference evidence="2 3" key="1">
    <citation type="submission" date="2017-10" db="EMBL/GenBank/DDBJ databases">
        <title>Comparative genomics in systemic dimorphic fungi from Ajellomycetaceae.</title>
        <authorList>
            <person name="Munoz J.F."/>
            <person name="Mcewen J.G."/>
            <person name="Clay O.K."/>
            <person name="Cuomo C.A."/>
        </authorList>
    </citation>
    <scope>NUCLEOTIDE SEQUENCE [LARGE SCALE GENOMIC DNA]</scope>
    <source>
        <strain evidence="2 3">UAMH5409</strain>
    </source>
</reference>
<accession>A0A2B7WEA8</accession>
<protein>
    <recommendedName>
        <fullName evidence="1">GRF-like zinc ribbon domain-containing protein</fullName>
    </recommendedName>
</protein>
<dbReference type="Pfam" id="PF23549">
    <property type="entry name" value="Zn_ribbon_GRF_2"/>
    <property type="match status" value="1"/>
</dbReference>